<name>A0A918MPX0_9FLAO</name>
<accession>A0A918MPX0</accession>
<protein>
    <submittedName>
        <fullName evidence="1">Uncharacterized protein</fullName>
    </submittedName>
</protein>
<evidence type="ECO:0000313" key="2">
    <source>
        <dbReference type="Proteomes" id="UP000634668"/>
    </source>
</evidence>
<dbReference type="RefSeq" id="WP_026814388.1">
    <property type="nucleotide sequence ID" value="NZ_BMWP01000027.1"/>
</dbReference>
<keyword evidence="2" id="KW-1185">Reference proteome</keyword>
<reference evidence="1" key="2">
    <citation type="submission" date="2020-09" db="EMBL/GenBank/DDBJ databases">
        <authorList>
            <person name="Sun Q."/>
            <person name="Kim S."/>
        </authorList>
    </citation>
    <scope>NUCLEOTIDE SEQUENCE</scope>
    <source>
        <strain evidence="1">KCTC 12113</strain>
    </source>
</reference>
<sequence>MQNWILYTWLQQLNKLYAYSQLQYVNAAMRAQSPMLKKFLEERAFERLDFITDIELTIEVGDGECNHGQRLEELYQRHINLYGQNVLNCTICRDRDFLDTDFKIIEICNLLLSNKLLPKIRHTLRNHLLKVESARLSIYYLRTLYPEG</sequence>
<reference evidence="1" key="1">
    <citation type="journal article" date="2014" name="Int. J. Syst. Evol. Microbiol.">
        <title>Complete genome sequence of Corynebacterium casei LMG S-19264T (=DSM 44701T), isolated from a smear-ripened cheese.</title>
        <authorList>
            <consortium name="US DOE Joint Genome Institute (JGI-PGF)"/>
            <person name="Walter F."/>
            <person name="Albersmeier A."/>
            <person name="Kalinowski J."/>
            <person name="Ruckert C."/>
        </authorList>
    </citation>
    <scope>NUCLEOTIDE SEQUENCE</scope>
    <source>
        <strain evidence="1">KCTC 12113</strain>
    </source>
</reference>
<organism evidence="1 2">
    <name type="scientific">Arenibacter certesii</name>
    <dbReference type="NCBI Taxonomy" id="228955"/>
    <lineage>
        <taxon>Bacteria</taxon>
        <taxon>Pseudomonadati</taxon>
        <taxon>Bacteroidota</taxon>
        <taxon>Flavobacteriia</taxon>
        <taxon>Flavobacteriales</taxon>
        <taxon>Flavobacteriaceae</taxon>
        <taxon>Arenibacter</taxon>
    </lineage>
</organism>
<dbReference type="Proteomes" id="UP000634668">
    <property type="component" value="Unassembled WGS sequence"/>
</dbReference>
<dbReference type="AlphaFoldDB" id="A0A918MPX0"/>
<evidence type="ECO:0000313" key="1">
    <source>
        <dbReference type="EMBL" id="GGW45399.1"/>
    </source>
</evidence>
<gene>
    <name evidence="1" type="ORF">GCM10007383_32210</name>
</gene>
<comment type="caution">
    <text evidence="1">The sequence shown here is derived from an EMBL/GenBank/DDBJ whole genome shotgun (WGS) entry which is preliminary data.</text>
</comment>
<proteinExistence type="predicted"/>
<dbReference type="EMBL" id="BMWP01000027">
    <property type="protein sequence ID" value="GGW45399.1"/>
    <property type="molecule type" value="Genomic_DNA"/>
</dbReference>